<evidence type="ECO:0000256" key="4">
    <source>
        <dbReference type="ARBA" id="ARBA00023163"/>
    </source>
</evidence>
<protein>
    <recommendedName>
        <fullName evidence="8">HMG box domain-containing protein</fullName>
    </recommendedName>
</protein>
<dbReference type="EnsemblMetazoa" id="AALFPA23_016069.R23420">
    <property type="protein sequence ID" value="AALFPA23_016069.P23420"/>
    <property type="gene ID" value="AALFPA23_016069"/>
</dbReference>
<feature type="DNA-binding region" description="HMG box" evidence="6">
    <location>
        <begin position="209"/>
        <end position="277"/>
    </location>
</feature>
<dbReference type="EnsemblMetazoa" id="AALFPA23_016069.R23425">
    <property type="protein sequence ID" value="AALFPA23_016069.P23425"/>
    <property type="gene ID" value="AALFPA23_016069"/>
</dbReference>
<proteinExistence type="predicted"/>
<keyword evidence="2" id="KW-0805">Transcription regulation</keyword>
<keyword evidence="3 6" id="KW-0238">DNA-binding</keyword>
<keyword evidence="5 6" id="KW-0539">Nucleus</keyword>
<dbReference type="InterPro" id="IPR009071">
    <property type="entry name" value="HMG_box_dom"/>
</dbReference>
<feature type="compositionally biased region" description="Polar residues" evidence="7">
    <location>
        <begin position="20"/>
        <end position="58"/>
    </location>
</feature>
<feature type="domain" description="HMG box" evidence="8">
    <location>
        <begin position="209"/>
        <end position="277"/>
    </location>
</feature>
<sequence>MANSVSSHFGDRIRNMLGTPEQQQQQPTSDSGVNGNNNLKSFVNHNIATPDNSNYNVNSHQTKNAASYCLTLQNSISLYNFYANNDKRDATKDESASCSTDTGNLVDQKDTIAGSEQQSTIVSTTLSTNDHSNTNDLQNKHHNYSKSYDSQPDINLGATSCDDPADSDDPATTDSTNDFVSPVKQQPPSVDHFARSQHNVTPTTPDHHARRPMNAFLIFCKRHRTIVRDRHPNLENRSITKILGDWWANLDKDQKASYTNLAKQYKDAFFTAHPDFKWYKLPAPPLRPQGIPRPVKTDLLGLGSEYEYDDGAPYDTVEVKDEEPFDTDQRTNITTGEFITGESKFIYAEPQTESNPKKKNLEMAVFKLADEAQMGGLNSLMMDTYEGKINQNDSSLAGYCDGKPEQTTLDPSSPDPGTPVEPCINMKNHFYSKRPNDANRELSAYDSKRFKRAFDSMHYEYYDEDYTRKTARACKGKRYKEFMTTRLNSTSKKASKSATVVRDEQQPLAQAAVEISPASIVSDHAFDDPVPRSNGAVDQAYSGYIAYDDSNVGAKNDPRHFDASDFDLDKKINELPCLDLDEYLTKKKDTKKKKKIKGKFKSTIKPRVTAVEQKEKIVGSRKRKARKESITRRDVSLTENLVPETDALFALATLAEVAANENHIGEKTI</sequence>
<name>A0ABM1Z8H3_AEDAL</name>
<dbReference type="InterPro" id="IPR049523">
    <property type="entry name" value="BBX_HMG-box"/>
</dbReference>
<reference evidence="9" key="2">
    <citation type="submission" date="2025-05" db="UniProtKB">
        <authorList>
            <consortium name="EnsemblMetazoa"/>
        </authorList>
    </citation>
    <scope>IDENTIFICATION</scope>
    <source>
        <strain evidence="9">Foshan</strain>
    </source>
</reference>
<dbReference type="InterPro" id="IPR052412">
    <property type="entry name" value="CC-Dev_Transcription_Reg"/>
</dbReference>
<dbReference type="InterPro" id="IPR036910">
    <property type="entry name" value="HMG_box_dom_sf"/>
</dbReference>
<dbReference type="Proteomes" id="UP000069940">
    <property type="component" value="Unassembled WGS sequence"/>
</dbReference>
<feature type="compositionally biased region" description="Polar residues" evidence="7">
    <location>
        <begin position="114"/>
        <end position="137"/>
    </location>
</feature>
<evidence type="ECO:0000259" key="8">
    <source>
        <dbReference type="PROSITE" id="PS50118"/>
    </source>
</evidence>
<evidence type="ECO:0000256" key="1">
    <source>
        <dbReference type="ARBA" id="ARBA00022553"/>
    </source>
</evidence>
<dbReference type="RefSeq" id="XP_062714605.1">
    <property type="nucleotide sequence ID" value="XM_062858621.1"/>
</dbReference>
<feature type="region of interest" description="Disordered" evidence="7">
    <location>
        <begin position="91"/>
        <end position="208"/>
    </location>
</feature>
<dbReference type="PANTHER" id="PTHR13059">
    <property type="entry name" value="HMG-BOX TRANSCRIPTION FACTOR BBX"/>
    <property type="match status" value="1"/>
</dbReference>
<accession>A0ABM1Z8H3</accession>
<dbReference type="RefSeq" id="XP_062714606.1">
    <property type="nucleotide sequence ID" value="XM_062858622.1"/>
</dbReference>
<dbReference type="PROSITE" id="PS50118">
    <property type="entry name" value="HMG_BOX_2"/>
    <property type="match status" value="1"/>
</dbReference>
<organism evidence="9 10">
    <name type="scientific">Aedes albopictus</name>
    <name type="common">Asian tiger mosquito</name>
    <name type="synonym">Stegomyia albopicta</name>
    <dbReference type="NCBI Taxonomy" id="7160"/>
    <lineage>
        <taxon>Eukaryota</taxon>
        <taxon>Metazoa</taxon>
        <taxon>Ecdysozoa</taxon>
        <taxon>Arthropoda</taxon>
        <taxon>Hexapoda</taxon>
        <taxon>Insecta</taxon>
        <taxon>Pterygota</taxon>
        <taxon>Neoptera</taxon>
        <taxon>Endopterygota</taxon>
        <taxon>Diptera</taxon>
        <taxon>Nematocera</taxon>
        <taxon>Culicoidea</taxon>
        <taxon>Culicidae</taxon>
        <taxon>Culicinae</taxon>
        <taxon>Aedini</taxon>
        <taxon>Aedes</taxon>
        <taxon>Stegomyia</taxon>
    </lineage>
</organism>
<dbReference type="Gene3D" id="1.10.30.10">
    <property type="entry name" value="High mobility group box domain"/>
    <property type="match status" value="1"/>
</dbReference>
<dbReference type="GeneID" id="109404968"/>
<keyword evidence="1" id="KW-0597">Phosphoprotein</keyword>
<evidence type="ECO:0000256" key="3">
    <source>
        <dbReference type="ARBA" id="ARBA00023125"/>
    </source>
</evidence>
<feature type="region of interest" description="Disordered" evidence="7">
    <location>
        <begin position="19"/>
        <end position="58"/>
    </location>
</feature>
<dbReference type="EnsemblMetazoa" id="AALFPA23_016069.R23421">
    <property type="protein sequence ID" value="AALFPA23_016069.P23421"/>
    <property type="gene ID" value="AALFPA23_016069"/>
</dbReference>
<dbReference type="RefSeq" id="XP_062714604.1">
    <property type="nucleotide sequence ID" value="XM_062858620.1"/>
</dbReference>
<evidence type="ECO:0000256" key="6">
    <source>
        <dbReference type="PROSITE-ProRule" id="PRU00267"/>
    </source>
</evidence>
<dbReference type="CDD" id="cd21989">
    <property type="entry name" value="HMG-box_HBP2"/>
    <property type="match status" value="1"/>
</dbReference>
<dbReference type="RefSeq" id="XP_062714602.1">
    <property type="nucleotide sequence ID" value="XM_062858618.1"/>
</dbReference>
<dbReference type="PANTHER" id="PTHR13059:SF10">
    <property type="entry name" value="HMG BOX TRANSCRIPTION FACTOR BBX"/>
    <property type="match status" value="1"/>
</dbReference>
<dbReference type="RefSeq" id="XP_062714607.1">
    <property type="nucleotide sequence ID" value="XM_062858623.1"/>
</dbReference>
<evidence type="ECO:0000313" key="9">
    <source>
        <dbReference type="EnsemblMetazoa" id="AALFPA23_016069.P23421"/>
    </source>
</evidence>
<feature type="region of interest" description="Disordered" evidence="7">
    <location>
        <begin position="396"/>
        <end position="420"/>
    </location>
</feature>
<evidence type="ECO:0000256" key="7">
    <source>
        <dbReference type="SAM" id="MobiDB-lite"/>
    </source>
</evidence>
<evidence type="ECO:0000256" key="5">
    <source>
        <dbReference type="ARBA" id="ARBA00023242"/>
    </source>
</evidence>
<keyword evidence="4" id="KW-0804">Transcription</keyword>
<reference evidence="10" key="1">
    <citation type="journal article" date="2015" name="Proc. Natl. Acad. Sci. U.S.A.">
        <title>Genome sequence of the Asian Tiger mosquito, Aedes albopictus, reveals insights into its biology, genetics, and evolution.</title>
        <authorList>
            <person name="Chen X.G."/>
            <person name="Jiang X."/>
            <person name="Gu J."/>
            <person name="Xu M."/>
            <person name="Wu Y."/>
            <person name="Deng Y."/>
            <person name="Zhang C."/>
            <person name="Bonizzoni M."/>
            <person name="Dermauw W."/>
            <person name="Vontas J."/>
            <person name="Armbruster P."/>
            <person name="Huang X."/>
            <person name="Yang Y."/>
            <person name="Zhang H."/>
            <person name="He W."/>
            <person name="Peng H."/>
            <person name="Liu Y."/>
            <person name="Wu K."/>
            <person name="Chen J."/>
            <person name="Lirakis M."/>
            <person name="Topalis P."/>
            <person name="Van Leeuwen T."/>
            <person name="Hall A.B."/>
            <person name="Jiang X."/>
            <person name="Thorpe C."/>
            <person name="Mueller R.L."/>
            <person name="Sun C."/>
            <person name="Waterhouse R.M."/>
            <person name="Yan G."/>
            <person name="Tu Z.J."/>
            <person name="Fang X."/>
            <person name="James A.A."/>
        </authorList>
    </citation>
    <scope>NUCLEOTIDE SEQUENCE [LARGE SCALE GENOMIC DNA]</scope>
    <source>
        <strain evidence="10">Foshan</strain>
    </source>
</reference>
<dbReference type="EnsemblMetazoa" id="AALFPA23_016069.R23423">
    <property type="protein sequence ID" value="AALFPA23_016069.P23423"/>
    <property type="gene ID" value="AALFPA23_016069"/>
</dbReference>
<evidence type="ECO:0000313" key="10">
    <source>
        <dbReference type="Proteomes" id="UP000069940"/>
    </source>
</evidence>
<keyword evidence="10" id="KW-1185">Reference proteome</keyword>
<feature type="compositionally biased region" description="Polar residues" evidence="7">
    <location>
        <begin position="177"/>
        <end position="188"/>
    </location>
</feature>
<dbReference type="Pfam" id="PF00505">
    <property type="entry name" value="HMG_box"/>
    <property type="match status" value="1"/>
</dbReference>
<dbReference type="SUPFAM" id="SSF47095">
    <property type="entry name" value="HMG-box"/>
    <property type="match status" value="1"/>
</dbReference>
<feature type="compositionally biased region" description="Polar residues" evidence="7">
    <location>
        <begin position="96"/>
        <end position="105"/>
    </location>
</feature>
<evidence type="ECO:0000256" key="2">
    <source>
        <dbReference type="ARBA" id="ARBA00023015"/>
    </source>
</evidence>
<dbReference type="RefSeq" id="XP_062714603.1">
    <property type="nucleotide sequence ID" value="XM_062858619.1"/>
</dbReference>
<dbReference type="EnsemblMetazoa" id="AALFPA23_016069.R23424">
    <property type="protein sequence ID" value="AALFPA23_016069.P23424"/>
    <property type="gene ID" value="AALFPA23_016069"/>
</dbReference>
<dbReference type="EnsemblMetazoa" id="AALFPA23_016069.R23422">
    <property type="protein sequence ID" value="AALFPA23_016069.P23422"/>
    <property type="gene ID" value="AALFPA23_016069"/>
</dbReference>
<dbReference type="SMART" id="SM00398">
    <property type="entry name" value="HMG"/>
    <property type="match status" value="1"/>
</dbReference>